<gene>
    <name evidence="2" type="ORF">Ccl03g_32230</name>
    <name evidence="3" type="ORF">FOC47_00315</name>
</gene>
<evidence type="ECO:0000259" key="1">
    <source>
        <dbReference type="PROSITE" id="PS50878"/>
    </source>
</evidence>
<dbReference type="InterPro" id="IPR000477">
    <property type="entry name" value="RT_dom"/>
</dbReference>
<dbReference type="RefSeq" id="WP_002588613.1">
    <property type="nucleotide sequence ID" value="NZ_BJLB01000001.1"/>
</dbReference>
<dbReference type="InterPro" id="IPR051083">
    <property type="entry name" value="GrpII_Intron_Splice-Mob/Def"/>
</dbReference>
<dbReference type="PANTHER" id="PTHR34047">
    <property type="entry name" value="NUCLEAR INTRON MATURASE 1, MITOCHONDRIAL-RELATED"/>
    <property type="match status" value="1"/>
</dbReference>
<sequence>MIESKTDFEKITDFGNLYQAYIKSKSGKGFSKSRQRFQITALDGIHQIKRRLETKTYEVGKYNEFTVYEPKERIIKSGSFVDKIVQHSLCDNVLLPCLKTEFVPNNFAGQVGKGTLFGLDWLRAQMYLAYHKYGYDCWIVKADISKFFYSIDHDILKDMVRYFLKDDDVYWLCEKFIDSTKGFGLPLGNQLSQVFALLYLSGLDHFITGELGVKYYGRYMDDFYLIVESKEYAKWCLSTIYEFAHSLGLELNGKTQIIPFKNGIKFCGFHTYVTIDGKVIRKLKNENKRVAKKRFKRMAYLVKKGKLNREKFDESYNAWKNHISHGNCVKLGHEMDKYIVVVLKE</sequence>
<dbReference type="SUPFAM" id="SSF56672">
    <property type="entry name" value="DNA/RNA polymerases"/>
    <property type="match status" value="1"/>
</dbReference>
<evidence type="ECO:0000313" key="3">
    <source>
        <dbReference type="EMBL" id="QIX89161.1"/>
    </source>
</evidence>
<accession>A0A829WJE4</accession>
<evidence type="ECO:0000313" key="2">
    <source>
        <dbReference type="EMBL" id="GEA37510.1"/>
    </source>
</evidence>
<protein>
    <recommendedName>
        <fullName evidence="1">Reverse transcriptase domain-containing protein</fullName>
    </recommendedName>
</protein>
<reference evidence="2 4" key="1">
    <citation type="submission" date="2019-06" db="EMBL/GenBank/DDBJ databases">
        <title>Draft genome sequence of [Clostridium] clostridioforme NBRC 113352.</title>
        <authorList>
            <person name="Miura T."/>
            <person name="Furukawa M."/>
            <person name="Shimamura M."/>
            <person name="Ohyama Y."/>
            <person name="Yamazoe A."/>
            <person name="Kawasaki H."/>
        </authorList>
    </citation>
    <scope>NUCLEOTIDE SEQUENCE [LARGE SCALE GENOMIC DNA]</scope>
    <source>
        <strain evidence="2 4">NBRC 113352</strain>
    </source>
</reference>
<dbReference type="EMBL" id="CP050964">
    <property type="protein sequence ID" value="QIX89161.1"/>
    <property type="molecule type" value="Genomic_DNA"/>
</dbReference>
<name>A0A829WJE4_9FIRM</name>
<proteinExistence type="predicted"/>
<dbReference type="Pfam" id="PF00078">
    <property type="entry name" value="RVT_1"/>
    <property type="match status" value="1"/>
</dbReference>
<evidence type="ECO:0000313" key="5">
    <source>
        <dbReference type="Proteomes" id="UP000501069"/>
    </source>
</evidence>
<dbReference type="CDD" id="cd01646">
    <property type="entry name" value="RT_Bac_retron_I"/>
    <property type="match status" value="1"/>
</dbReference>
<dbReference type="InterPro" id="IPR043502">
    <property type="entry name" value="DNA/RNA_pol_sf"/>
</dbReference>
<dbReference type="Proteomes" id="UP000315200">
    <property type="component" value="Unassembled WGS sequence"/>
</dbReference>
<organism evidence="2 4">
    <name type="scientific">Enterocloster clostridioformis</name>
    <dbReference type="NCBI Taxonomy" id="1531"/>
    <lineage>
        <taxon>Bacteria</taxon>
        <taxon>Bacillati</taxon>
        <taxon>Bacillota</taxon>
        <taxon>Clostridia</taxon>
        <taxon>Lachnospirales</taxon>
        <taxon>Lachnospiraceae</taxon>
        <taxon>Enterocloster</taxon>
    </lineage>
</organism>
<feature type="domain" description="Reverse transcriptase" evidence="1">
    <location>
        <begin position="1"/>
        <end position="271"/>
    </location>
</feature>
<dbReference type="EMBL" id="BJLB01000001">
    <property type="protein sequence ID" value="GEA37510.1"/>
    <property type="molecule type" value="Genomic_DNA"/>
</dbReference>
<dbReference type="PANTHER" id="PTHR34047:SF8">
    <property type="entry name" value="PROTEIN YKFC"/>
    <property type="match status" value="1"/>
</dbReference>
<dbReference type="Proteomes" id="UP000501069">
    <property type="component" value="Chromosome"/>
</dbReference>
<dbReference type="GeneID" id="57959592"/>
<dbReference type="PROSITE" id="PS50878">
    <property type="entry name" value="RT_POL"/>
    <property type="match status" value="1"/>
</dbReference>
<reference evidence="3 5" key="2">
    <citation type="submission" date="2019-11" db="EMBL/GenBank/DDBJ databases">
        <title>FDA dAtabase for Regulatory Grade micrObial Sequences (FDA-ARGOS): Supporting development and validation of Infectious Disease Dx tests.</title>
        <authorList>
            <person name="Turner S."/>
            <person name="Byrd R."/>
            <person name="Tallon L."/>
            <person name="Sadzewicz L."/>
            <person name="Vavikolanu K."/>
            <person name="Mehta A."/>
            <person name="Aluvathingal J."/>
            <person name="Nadendla S."/>
            <person name="Myers T."/>
            <person name="Yan Y."/>
            <person name="Sichtig H."/>
        </authorList>
    </citation>
    <scope>NUCLEOTIDE SEQUENCE [LARGE SCALE GENOMIC DNA]</scope>
    <source>
        <strain evidence="3 5">FDAARGOS_739</strain>
    </source>
</reference>
<dbReference type="AlphaFoldDB" id="A0A829WJE4"/>
<evidence type="ECO:0000313" key="4">
    <source>
        <dbReference type="Proteomes" id="UP000315200"/>
    </source>
</evidence>